<name>A0A1Q6R1B3_9FIRM</name>
<dbReference type="STRING" id="626940.BHW43_10955"/>
<feature type="binding site" evidence="9">
    <location>
        <position position="56"/>
    </location>
    <ligand>
        <name>ATP</name>
        <dbReference type="ChEBI" id="CHEBI:30616"/>
    </ligand>
</feature>
<comment type="caution">
    <text evidence="9">Lacks conserved residue(s) required for the propagation of feature annotation.</text>
</comment>
<dbReference type="GO" id="GO:0000287">
    <property type="term" value="F:magnesium ion binding"/>
    <property type="evidence" value="ECO:0007669"/>
    <property type="project" value="UniProtKB-UniRule"/>
</dbReference>
<comment type="catalytic activity">
    <reaction evidence="8">
        <text>(7R,8S)-8-amino-7-(carboxyamino)nonanoate + ATP = (4R,5S)-dethiobiotin + ADP + phosphate + H(+)</text>
        <dbReference type="Rhea" id="RHEA:63684"/>
        <dbReference type="ChEBI" id="CHEBI:15378"/>
        <dbReference type="ChEBI" id="CHEBI:30616"/>
        <dbReference type="ChEBI" id="CHEBI:43474"/>
        <dbReference type="ChEBI" id="CHEBI:149470"/>
        <dbReference type="ChEBI" id="CHEBI:149473"/>
        <dbReference type="ChEBI" id="CHEBI:456216"/>
    </reaction>
</comment>
<feature type="binding site" evidence="9">
    <location>
        <position position="117"/>
    </location>
    <ligand>
        <name>Mg(2+)</name>
        <dbReference type="ChEBI" id="CHEBI:18420"/>
    </ligand>
</feature>
<dbReference type="SUPFAM" id="SSF52540">
    <property type="entry name" value="P-loop containing nucleoside triphosphate hydrolases"/>
    <property type="match status" value="1"/>
</dbReference>
<keyword evidence="2 9" id="KW-0436">Ligase</keyword>
<dbReference type="GO" id="GO:0005524">
    <property type="term" value="F:ATP binding"/>
    <property type="evidence" value="ECO:0007669"/>
    <property type="project" value="UniProtKB-UniRule"/>
</dbReference>
<comment type="pathway">
    <text evidence="9">Cofactor biosynthesis; biotin biosynthesis; biotin from 7,8-diaminononanoate: step 1/2.</text>
</comment>
<dbReference type="EMBL" id="MNTG01000048">
    <property type="protein sequence ID" value="OLA36143.1"/>
    <property type="molecule type" value="Genomic_DNA"/>
</dbReference>
<evidence type="ECO:0000313" key="11">
    <source>
        <dbReference type="Proteomes" id="UP000186777"/>
    </source>
</evidence>
<dbReference type="GO" id="GO:0005829">
    <property type="term" value="C:cytosol"/>
    <property type="evidence" value="ECO:0007669"/>
    <property type="project" value="TreeGrafter"/>
</dbReference>
<evidence type="ECO:0000256" key="9">
    <source>
        <dbReference type="HAMAP-Rule" id="MF_00336"/>
    </source>
</evidence>
<dbReference type="Proteomes" id="UP000186777">
    <property type="component" value="Unassembled WGS sequence"/>
</dbReference>
<dbReference type="GO" id="GO:0009102">
    <property type="term" value="P:biotin biosynthetic process"/>
    <property type="evidence" value="ECO:0007669"/>
    <property type="project" value="UniProtKB-UniRule"/>
</dbReference>
<gene>
    <name evidence="9" type="primary">bioD</name>
    <name evidence="10" type="ORF">BHW43_10955</name>
</gene>
<evidence type="ECO:0000256" key="6">
    <source>
        <dbReference type="ARBA" id="ARBA00022840"/>
    </source>
</evidence>
<feature type="binding site" evidence="9">
    <location>
        <position position="56"/>
    </location>
    <ligand>
        <name>Mg(2+)</name>
        <dbReference type="ChEBI" id="CHEBI:18420"/>
    </ligand>
</feature>
<keyword evidence="4 9" id="KW-0547">Nucleotide-binding</keyword>
<evidence type="ECO:0000256" key="7">
    <source>
        <dbReference type="ARBA" id="ARBA00022842"/>
    </source>
</evidence>
<feature type="binding site" evidence="9">
    <location>
        <position position="17"/>
    </location>
    <ligand>
        <name>Mg(2+)</name>
        <dbReference type="ChEBI" id="CHEBI:18420"/>
    </ligand>
</feature>
<comment type="catalytic activity">
    <reaction evidence="9">
        <text>(7R,8S)-7,8-diammoniononanoate + CO2 + ATP = (4R,5S)-dethiobiotin + ADP + phosphate + 3 H(+)</text>
        <dbReference type="Rhea" id="RHEA:15805"/>
        <dbReference type="ChEBI" id="CHEBI:15378"/>
        <dbReference type="ChEBI" id="CHEBI:16526"/>
        <dbReference type="ChEBI" id="CHEBI:30616"/>
        <dbReference type="ChEBI" id="CHEBI:43474"/>
        <dbReference type="ChEBI" id="CHEBI:149469"/>
        <dbReference type="ChEBI" id="CHEBI:149473"/>
        <dbReference type="ChEBI" id="CHEBI:456216"/>
        <dbReference type="EC" id="6.3.3.3"/>
    </reaction>
</comment>
<dbReference type="EC" id="6.3.3.3" evidence="9"/>
<organism evidence="10 11">
    <name type="scientific">Phascolarctobacterium succinatutens</name>
    <dbReference type="NCBI Taxonomy" id="626940"/>
    <lineage>
        <taxon>Bacteria</taxon>
        <taxon>Bacillati</taxon>
        <taxon>Bacillota</taxon>
        <taxon>Negativicutes</taxon>
        <taxon>Acidaminococcales</taxon>
        <taxon>Acidaminococcaceae</taxon>
        <taxon>Phascolarctobacterium</taxon>
    </lineage>
</organism>
<feature type="binding site" evidence="9">
    <location>
        <begin position="117"/>
        <end position="120"/>
    </location>
    <ligand>
        <name>ATP</name>
        <dbReference type="ChEBI" id="CHEBI:30616"/>
    </ligand>
</feature>
<dbReference type="PANTHER" id="PTHR43210:SF2">
    <property type="entry name" value="ATP-DEPENDENT DETHIOBIOTIN SYNTHETASE BIOD 2"/>
    <property type="match status" value="1"/>
</dbReference>
<accession>A0A1Q6R1B3</accession>
<feature type="binding site" evidence="9">
    <location>
        <begin position="180"/>
        <end position="181"/>
    </location>
    <ligand>
        <name>ATP</name>
        <dbReference type="ChEBI" id="CHEBI:30616"/>
    </ligand>
</feature>
<keyword evidence="5 9" id="KW-0093">Biotin biosynthesis</keyword>
<comment type="similarity">
    <text evidence="9">Belongs to the dethiobiotin synthetase family.</text>
</comment>
<dbReference type="CDD" id="cd03109">
    <property type="entry name" value="DTBS"/>
    <property type="match status" value="1"/>
</dbReference>
<dbReference type="HAMAP" id="MF_00336">
    <property type="entry name" value="BioD"/>
    <property type="match status" value="1"/>
</dbReference>
<comment type="cofactor">
    <cofactor evidence="9">
        <name>Mg(2+)</name>
        <dbReference type="ChEBI" id="CHEBI:18420"/>
    </cofactor>
</comment>
<evidence type="ECO:0000256" key="4">
    <source>
        <dbReference type="ARBA" id="ARBA00022741"/>
    </source>
</evidence>
<protein>
    <recommendedName>
        <fullName evidence="9">ATP-dependent dethiobiotin synthetase BioD</fullName>
        <ecNumber evidence="9">6.3.3.3</ecNumber>
    </recommendedName>
    <alternativeName>
        <fullName evidence="9">DTB synthetase</fullName>
        <shortName evidence="9">DTBS</shortName>
    </alternativeName>
    <alternativeName>
        <fullName evidence="9">Dethiobiotin synthase</fullName>
    </alternativeName>
</protein>
<dbReference type="AlphaFoldDB" id="A0A1Q6R1B3"/>
<feature type="active site" evidence="9">
    <location>
        <position position="38"/>
    </location>
</feature>
<feature type="binding site" evidence="9">
    <location>
        <position position="42"/>
    </location>
    <ligand>
        <name>substrate</name>
    </ligand>
</feature>
<evidence type="ECO:0000256" key="5">
    <source>
        <dbReference type="ARBA" id="ARBA00022756"/>
    </source>
</evidence>
<keyword evidence="6 9" id="KW-0067">ATP-binding</keyword>
<dbReference type="PANTHER" id="PTHR43210">
    <property type="entry name" value="DETHIOBIOTIN SYNTHETASE"/>
    <property type="match status" value="1"/>
</dbReference>
<dbReference type="Pfam" id="PF13500">
    <property type="entry name" value="AAA_26"/>
    <property type="match status" value="1"/>
</dbReference>
<reference evidence="10 11" key="1">
    <citation type="journal article" date="2016" name="Nat. Biotechnol.">
        <title>Measurement of bacterial replication rates in microbial communities.</title>
        <authorList>
            <person name="Brown C.T."/>
            <person name="Olm M.R."/>
            <person name="Thomas B.C."/>
            <person name="Banfield J.F."/>
        </authorList>
    </citation>
    <scope>NUCLEOTIDE SEQUENCE [LARGE SCALE GENOMIC DNA]</scope>
    <source>
        <strain evidence="10">46_33</strain>
    </source>
</reference>
<dbReference type="InterPro" id="IPR004472">
    <property type="entry name" value="DTB_synth_BioD"/>
</dbReference>
<evidence type="ECO:0000256" key="2">
    <source>
        <dbReference type="ARBA" id="ARBA00022598"/>
    </source>
</evidence>
<dbReference type="RefSeq" id="WP_303680556.1">
    <property type="nucleotide sequence ID" value="NZ_DBEZXK010000158.1"/>
</dbReference>
<dbReference type="InterPro" id="IPR027417">
    <property type="entry name" value="P-loop_NTPase"/>
</dbReference>
<evidence type="ECO:0000313" key="10">
    <source>
        <dbReference type="EMBL" id="OLA36143.1"/>
    </source>
</evidence>
<keyword evidence="3 9" id="KW-0479">Metal-binding</keyword>
<comment type="subunit">
    <text evidence="9">Homodimer.</text>
</comment>
<proteinExistence type="inferred from homology"/>
<dbReference type="Gene3D" id="3.40.50.300">
    <property type="entry name" value="P-loop containing nucleotide triphosphate hydrolases"/>
    <property type="match status" value="1"/>
</dbReference>
<keyword evidence="7 9" id="KW-0460">Magnesium</keyword>
<dbReference type="GO" id="GO:0004141">
    <property type="term" value="F:dethiobiotin synthase activity"/>
    <property type="evidence" value="ECO:0007669"/>
    <property type="project" value="UniProtKB-UniRule"/>
</dbReference>
<evidence type="ECO:0000256" key="8">
    <source>
        <dbReference type="ARBA" id="ARBA00047386"/>
    </source>
</evidence>
<dbReference type="NCBIfam" id="TIGR00347">
    <property type="entry name" value="bioD"/>
    <property type="match status" value="1"/>
</dbReference>
<comment type="caution">
    <text evidence="10">The sequence shown here is derived from an EMBL/GenBank/DDBJ whole genome shotgun (WGS) entry which is preliminary data.</text>
</comment>
<comment type="subcellular location">
    <subcellularLocation>
        <location evidence="9">Cytoplasm</location>
    </subcellularLocation>
</comment>
<evidence type="ECO:0000256" key="1">
    <source>
        <dbReference type="ARBA" id="ARBA00022490"/>
    </source>
</evidence>
<sequence length="227" mass="24806">MSKGLFITAIGTDIGKTYVTGLLVKRLRDAGVNAGYYKAALSGAEEQPDGTWLPGDAAFVAKTANIPEKPENLVSYIYKEAVSPHLAALREGNPVEMEKIEADYQASLVKYDYVTMEGSGGIICPIRWDEEHILLEDIIKKLDLGVLVISNAALGSINNCVLTISYLKQKNIPVRGIILNNYDGNNFMQADNKRMMEEITAVPVLACVPPNASELDIDVEVLKGLYK</sequence>
<dbReference type="PIRSF" id="PIRSF006755">
    <property type="entry name" value="DTB_synth"/>
    <property type="match status" value="1"/>
</dbReference>
<comment type="function">
    <text evidence="9">Catalyzes a mechanistically unusual reaction, the ATP-dependent insertion of CO2 between the N7 and N8 nitrogen atoms of 7,8-diaminopelargonic acid (DAPA, also called 7,8-diammoniononanoate) to form a ureido ring.</text>
</comment>
<keyword evidence="1 9" id="KW-0963">Cytoplasm</keyword>
<feature type="binding site" evidence="9">
    <location>
        <begin position="13"/>
        <end position="18"/>
    </location>
    <ligand>
        <name>ATP</name>
        <dbReference type="ChEBI" id="CHEBI:30616"/>
    </ligand>
</feature>
<evidence type="ECO:0000256" key="3">
    <source>
        <dbReference type="ARBA" id="ARBA00022723"/>
    </source>
</evidence>
<dbReference type="UniPathway" id="UPA00078">
    <property type="reaction ID" value="UER00161"/>
</dbReference>